<keyword evidence="3" id="KW-1185">Reference proteome</keyword>
<dbReference type="EMBL" id="FOLO01000066">
    <property type="protein sequence ID" value="SFD53896.1"/>
    <property type="molecule type" value="Genomic_DNA"/>
</dbReference>
<dbReference type="STRING" id="1123010.SAMN02745724_04796"/>
<reference evidence="2 3" key="1">
    <citation type="submission" date="2016-10" db="EMBL/GenBank/DDBJ databases">
        <authorList>
            <person name="de Groot N.N."/>
        </authorList>
    </citation>
    <scope>NUCLEOTIDE SEQUENCE [LARGE SCALE GENOMIC DNA]</scope>
    <source>
        <strain evidence="2 3">DSM 6059</strain>
    </source>
</reference>
<sequence length="104" mass="11865">MLLGWLKMKKMHYYSVLLISGVTPCAVYANNKIPEKIPDMAFLEYLADMVEVNGELVGPLDIKSKKIKTAQLNDKERLKKAQNETIKTANDKVKDQKPKEKNND</sequence>
<evidence type="ECO:0000313" key="2">
    <source>
        <dbReference type="EMBL" id="SFD53896.1"/>
    </source>
</evidence>
<organism evidence="2 3">
    <name type="scientific">Pseudoalteromonas denitrificans DSM 6059</name>
    <dbReference type="NCBI Taxonomy" id="1123010"/>
    <lineage>
        <taxon>Bacteria</taxon>
        <taxon>Pseudomonadati</taxon>
        <taxon>Pseudomonadota</taxon>
        <taxon>Gammaproteobacteria</taxon>
        <taxon>Alteromonadales</taxon>
        <taxon>Pseudoalteromonadaceae</taxon>
        <taxon>Pseudoalteromonas</taxon>
    </lineage>
</organism>
<dbReference type="Proteomes" id="UP000198862">
    <property type="component" value="Unassembled WGS sequence"/>
</dbReference>
<gene>
    <name evidence="2" type="ORF">SAMN02745724_04796</name>
</gene>
<feature type="compositionally biased region" description="Basic and acidic residues" evidence="1">
    <location>
        <begin position="89"/>
        <end position="104"/>
    </location>
</feature>
<feature type="region of interest" description="Disordered" evidence="1">
    <location>
        <begin position="78"/>
        <end position="104"/>
    </location>
</feature>
<proteinExistence type="predicted"/>
<dbReference type="AlphaFoldDB" id="A0A1I1T5I7"/>
<protein>
    <submittedName>
        <fullName evidence="2">Uncharacterized protein</fullName>
    </submittedName>
</protein>
<evidence type="ECO:0000256" key="1">
    <source>
        <dbReference type="SAM" id="MobiDB-lite"/>
    </source>
</evidence>
<name>A0A1I1T5I7_9GAMM</name>
<evidence type="ECO:0000313" key="3">
    <source>
        <dbReference type="Proteomes" id="UP000198862"/>
    </source>
</evidence>
<accession>A0A1I1T5I7</accession>